<name>A0A328ZGJ2_9BURK</name>
<dbReference type="Pfam" id="PF08448">
    <property type="entry name" value="PAS_4"/>
    <property type="match status" value="2"/>
</dbReference>
<dbReference type="FunFam" id="3.30.70.270:FF:000001">
    <property type="entry name" value="Diguanylate cyclase domain protein"/>
    <property type="match status" value="1"/>
</dbReference>
<dbReference type="SUPFAM" id="SSF55785">
    <property type="entry name" value="PYP-like sensor domain (PAS domain)"/>
    <property type="match status" value="2"/>
</dbReference>
<organism evidence="10 11">
    <name type="scientific">Paracidovorax anthurii</name>
    <dbReference type="NCBI Taxonomy" id="78229"/>
    <lineage>
        <taxon>Bacteria</taxon>
        <taxon>Pseudomonadati</taxon>
        <taxon>Pseudomonadota</taxon>
        <taxon>Betaproteobacteria</taxon>
        <taxon>Burkholderiales</taxon>
        <taxon>Comamonadaceae</taxon>
        <taxon>Paracidovorax</taxon>
    </lineage>
</organism>
<evidence type="ECO:0000313" key="10">
    <source>
        <dbReference type="EMBL" id="RAR85440.1"/>
    </source>
</evidence>
<evidence type="ECO:0000256" key="3">
    <source>
        <dbReference type="ARBA" id="ARBA00022692"/>
    </source>
</evidence>
<evidence type="ECO:0000256" key="1">
    <source>
        <dbReference type="ARBA" id="ARBA00004651"/>
    </source>
</evidence>
<keyword evidence="11" id="KW-1185">Reference proteome</keyword>
<dbReference type="InterPro" id="IPR052155">
    <property type="entry name" value="Biofilm_reg_signaling"/>
</dbReference>
<evidence type="ECO:0000256" key="4">
    <source>
        <dbReference type="ARBA" id="ARBA00022989"/>
    </source>
</evidence>
<accession>A0A328ZGJ2</accession>
<evidence type="ECO:0000259" key="7">
    <source>
        <dbReference type="PROSITE" id="PS50112"/>
    </source>
</evidence>
<evidence type="ECO:0000313" key="11">
    <source>
        <dbReference type="Proteomes" id="UP000248856"/>
    </source>
</evidence>
<dbReference type="Pfam" id="PF00990">
    <property type="entry name" value="GGDEF"/>
    <property type="match status" value="1"/>
</dbReference>
<keyword evidence="3 6" id="KW-0812">Transmembrane</keyword>
<dbReference type="AlphaFoldDB" id="A0A328ZGJ2"/>
<dbReference type="SMART" id="SM00086">
    <property type="entry name" value="PAC"/>
    <property type="match status" value="2"/>
</dbReference>
<dbReference type="GO" id="GO:0005886">
    <property type="term" value="C:plasma membrane"/>
    <property type="evidence" value="ECO:0007669"/>
    <property type="project" value="UniProtKB-SubCell"/>
</dbReference>
<dbReference type="EMBL" id="QLTA01000005">
    <property type="protein sequence ID" value="RAR85440.1"/>
    <property type="molecule type" value="Genomic_DNA"/>
</dbReference>
<dbReference type="OrthoDB" id="8929028at2"/>
<dbReference type="InterPro" id="IPR000014">
    <property type="entry name" value="PAS"/>
</dbReference>
<dbReference type="NCBIfam" id="TIGR00229">
    <property type="entry name" value="sensory_box"/>
    <property type="match status" value="2"/>
</dbReference>
<sequence>MRIPPHHRLILLAVALSVGIGALFARAILTIRDDEWNYARDANAAFARTLEQNIARTLDGFDHSLSGVVNVLARSDLRSLPLDMQYTMLFDHSLRTRGLGAVAVLDTAGNVVISSTGRSVGTPNLADRDYFRVHTRDGPQGVYVGTPIRGRVSGEYSLAMSRAYFHSDGSFAGVVVGTVRLSYFEELFESLGLGPQSLAEIVRSDGTAIARFPFRTEDVGQSVDKRHLNRITEFEEGHFTETAAEARDGIARLHAFRQVGDYPLVVAVGQSVDSILSKWRRSAVVLGSFAALLMVACAGLAALFARELAQRQAIAAQLRQAEHDMRTILDNLPSLVGYWDRHLRNRFANQAYLDWLGVSQDQIRGTPIEQALDADTYACALPHLERALQGRKQVFERAMQLPSGEVRHTLVSYIPDQDANGTQGIFVQIDDLTERKRMEDLLFEEKELVRLTLQSIGDAVLCTDAAGRVTYINPVAEKMTGWQAFHAAGRDIDEVAPLLTPLGAPARHPARNALEGAPAQPPERGLVLQCRDGRRIDVENSVNPISDRHGQITGTVMVLRDVTEAVTLARRMAHLAQHDMLTDLPNRVLLQDRAQQAIAHARRDGHSLALMYIDLDGFKQINDTLGHDVGDLLLVQVARRFKNCVRQSDTVCRQGGDEFVVLLPCVEHADQACLVSQKIMAACEPPFDLQGQSRQIRLSGGIALFPQHGENFEELARSADMALYTAKRAGRGHFRLSSGADQEPIPVMPWASSQQA</sequence>
<dbReference type="CDD" id="cd12915">
    <property type="entry name" value="PDC2_DGC_like"/>
    <property type="match status" value="1"/>
</dbReference>
<feature type="domain" description="GGDEF" evidence="9">
    <location>
        <begin position="606"/>
        <end position="739"/>
    </location>
</feature>
<gene>
    <name evidence="10" type="ORF">AX018_100570</name>
</gene>
<dbReference type="NCBIfam" id="TIGR00254">
    <property type="entry name" value="GGDEF"/>
    <property type="match status" value="1"/>
</dbReference>
<dbReference type="Gene3D" id="3.30.70.270">
    <property type="match status" value="1"/>
</dbReference>
<dbReference type="PROSITE" id="PS50113">
    <property type="entry name" value="PAC"/>
    <property type="match status" value="1"/>
</dbReference>
<dbReference type="PROSITE" id="PS50887">
    <property type="entry name" value="GGDEF"/>
    <property type="match status" value="1"/>
</dbReference>
<dbReference type="PANTHER" id="PTHR44757">
    <property type="entry name" value="DIGUANYLATE CYCLASE DGCP"/>
    <property type="match status" value="1"/>
</dbReference>
<dbReference type="InterPro" id="IPR043128">
    <property type="entry name" value="Rev_trsase/Diguanyl_cyclase"/>
</dbReference>
<dbReference type="InterPro" id="IPR029787">
    <property type="entry name" value="Nucleotide_cyclase"/>
</dbReference>
<dbReference type="CDD" id="cd00130">
    <property type="entry name" value="PAS"/>
    <property type="match status" value="2"/>
</dbReference>
<dbReference type="Proteomes" id="UP000248856">
    <property type="component" value="Unassembled WGS sequence"/>
</dbReference>
<evidence type="ECO:0000259" key="8">
    <source>
        <dbReference type="PROSITE" id="PS50113"/>
    </source>
</evidence>
<dbReference type="Pfam" id="PF02743">
    <property type="entry name" value="dCache_1"/>
    <property type="match status" value="1"/>
</dbReference>
<keyword evidence="5 6" id="KW-0472">Membrane</keyword>
<evidence type="ECO:0000256" key="2">
    <source>
        <dbReference type="ARBA" id="ARBA00022475"/>
    </source>
</evidence>
<feature type="domain" description="PAS" evidence="7">
    <location>
        <begin position="321"/>
        <end position="391"/>
    </location>
</feature>
<dbReference type="CDD" id="cd01949">
    <property type="entry name" value="GGDEF"/>
    <property type="match status" value="1"/>
</dbReference>
<dbReference type="InterPro" id="IPR013656">
    <property type="entry name" value="PAS_4"/>
</dbReference>
<dbReference type="SMART" id="SM00091">
    <property type="entry name" value="PAS"/>
    <property type="match status" value="2"/>
</dbReference>
<dbReference type="InterPro" id="IPR035965">
    <property type="entry name" value="PAS-like_dom_sf"/>
</dbReference>
<dbReference type="Gene3D" id="3.30.450.20">
    <property type="entry name" value="PAS domain"/>
    <property type="match status" value="4"/>
</dbReference>
<reference evidence="10 11" key="1">
    <citation type="submission" date="2018-06" db="EMBL/GenBank/DDBJ databases">
        <title>Genomic Encyclopedia of Archaeal and Bacterial Type Strains, Phase II (KMG-II): from individual species to whole genera.</title>
        <authorList>
            <person name="Goeker M."/>
        </authorList>
    </citation>
    <scope>NUCLEOTIDE SEQUENCE [LARGE SCALE GENOMIC DNA]</scope>
    <source>
        <strain evidence="10 11">CFPB 3232</strain>
    </source>
</reference>
<feature type="domain" description="PAC" evidence="8">
    <location>
        <begin position="520"/>
        <end position="574"/>
    </location>
</feature>
<protein>
    <submittedName>
        <fullName evidence="10">PAS domain S-box-containing protein/diguanylate cyclase (GGDEF)-like protein</fullName>
    </submittedName>
</protein>
<dbReference type="InterPro" id="IPR000700">
    <property type="entry name" value="PAS-assoc_C"/>
</dbReference>
<proteinExistence type="predicted"/>
<evidence type="ECO:0000256" key="5">
    <source>
        <dbReference type="ARBA" id="ARBA00023136"/>
    </source>
</evidence>
<comment type="subcellular location">
    <subcellularLocation>
        <location evidence="1">Cell membrane</location>
        <topology evidence="1">Multi-pass membrane protein</topology>
    </subcellularLocation>
</comment>
<dbReference type="CDD" id="cd12914">
    <property type="entry name" value="PDC1_DGC_like"/>
    <property type="match status" value="1"/>
</dbReference>
<keyword evidence="4 6" id="KW-1133">Transmembrane helix</keyword>
<feature type="domain" description="PAS" evidence="7">
    <location>
        <begin position="445"/>
        <end position="501"/>
    </location>
</feature>
<evidence type="ECO:0000259" key="9">
    <source>
        <dbReference type="PROSITE" id="PS50887"/>
    </source>
</evidence>
<dbReference type="PROSITE" id="PS50112">
    <property type="entry name" value="PAS"/>
    <property type="match status" value="2"/>
</dbReference>
<dbReference type="SMART" id="SM00267">
    <property type="entry name" value="GGDEF"/>
    <property type="match status" value="1"/>
</dbReference>
<dbReference type="GO" id="GO:0003824">
    <property type="term" value="F:catalytic activity"/>
    <property type="evidence" value="ECO:0007669"/>
    <property type="project" value="UniProtKB-ARBA"/>
</dbReference>
<feature type="transmembrane region" description="Helical" evidence="6">
    <location>
        <begin position="283"/>
        <end position="305"/>
    </location>
</feature>
<comment type="caution">
    <text evidence="10">The sequence shown here is derived from an EMBL/GenBank/DDBJ whole genome shotgun (WGS) entry which is preliminary data.</text>
</comment>
<evidence type="ECO:0000256" key="6">
    <source>
        <dbReference type="SAM" id="Phobius"/>
    </source>
</evidence>
<dbReference type="InterPro" id="IPR000160">
    <property type="entry name" value="GGDEF_dom"/>
</dbReference>
<dbReference type="SUPFAM" id="SSF55073">
    <property type="entry name" value="Nucleotide cyclase"/>
    <property type="match status" value="1"/>
</dbReference>
<dbReference type="InterPro" id="IPR001610">
    <property type="entry name" value="PAC"/>
</dbReference>
<keyword evidence="2" id="KW-1003">Cell membrane</keyword>
<dbReference type="RefSeq" id="WP_111876071.1">
    <property type="nucleotide sequence ID" value="NZ_CBCSGC010000004.1"/>
</dbReference>
<dbReference type="InterPro" id="IPR033479">
    <property type="entry name" value="dCache_1"/>
</dbReference>
<dbReference type="PANTHER" id="PTHR44757:SF4">
    <property type="entry name" value="DIGUANYLATE CYCLASE DGCE-RELATED"/>
    <property type="match status" value="1"/>
</dbReference>